<protein>
    <submittedName>
        <fullName evidence="1">Uncharacterized protein</fullName>
    </submittedName>
</protein>
<dbReference type="Pfam" id="PF20131">
    <property type="entry name" value="MC3"/>
    <property type="match status" value="1"/>
</dbReference>
<proteinExistence type="predicted"/>
<gene>
    <name evidence="1" type="ORF">GGR32_002234</name>
</gene>
<dbReference type="RefSeq" id="WP_183478258.1">
    <property type="nucleotide sequence ID" value="NZ_JACIFO010000012.1"/>
</dbReference>
<dbReference type="Proteomes" id="UP000553034">
    <property type="component" value="Unassembled WGS sequence"/>
</dbReference>
<comment type="caution">
    <text evidence="1">The sequence shown here is derived from an EMBL/GenBank/DDBJ whole genome shotgun (WGS) entry which is preliminary data.</text>
</comment>
<reference evidence="1 2" key="1">
    <citation type="submission" date="2020-08" db="EMBL/GenBank/DDBJ databases">
        <title>Genomic Encyclopedia of Type Strains, Phase IV (KMG-IV): sequencing the most valuable type-strain genomes for metagenomic binning, comparative biology and taxonomic classification.</title>
        <authorList>
            <person name="Goeker M."/>
        </authorList>
    </citation>
    <scope>NUCLEOTIDE SEQUENCE [LARGE SCALE GENOMIC DNA]</scope>
    <source>
        <strain evidence="1 2">DSM 29568</strain>
    </source>
</reference>
<name>A0A840EKJ5_9FLAO</name>
<dbReference type="InterPro" id="IPR045390">
    <property type="entry name" value="ABC-3C_MC3"/>
</dbReference>
<sequence length="147" mass="16607">MNLENYNNIGITSIAISSVLSLSKELSLSKVLLIMPLFTSKALTAHLSRKTTEIKSIEKLISEKTPLFSNFNKRYYDTLANSLNAIQLLIETNSISIKDGNLINNQHFNFEKTMGKRADKINSASQNVSKLLNENTEKLYLNLRIEL</sequence>
<dbReference type="AlphaFoldDB" id="A0A840EKJ5"/>
<keyword evidence="2" id="KW-1185">Reference proteome</keyword>
<dbReference type="EMBL" id="JACIFO010000012">
    <property type="protein sequence ID" value="MBB4119922.1"/>
    <property type="molecule type" value="Genomic_DNA"/>
</dbReference>
<accession>A0A840EKJ5</accession>
<organism evidence="1 2">
    <name type="scientific">Mesonia hippocampi</name>
    <dbReference type="NCBI Taxonomy" id="1628250"/>
    <lineage>
        <taxon>Bacteria</taxon>
        <taxon>Pseudomonadati</taxon>
        <taxon>Bacteroidota</taxon>
        <taxon>Flavobacteriia</taxon>
        <taxon>Flavobacteriales</taxon>
        <taxon>Flavobacteriaceae</taxon>
        <taxon>Mesonia</taxon>
    </lineage>
</organism>
<evidence type="ECO:0000313" key="2">
    <source>
        <dbReference type="Proteomes" id="UP000553034"/>
    </source>
</evidence>
<evidence type="ECO:0000313" key="1">
    <source>
        <dbReference type="EMBL" id="MBB4119922.1"/>
    </source>
</evidence>